<accession>A0A9C6WZ71</accession>
<dbReference type="KEGG" id="foc:127749224"/>
<feature type="region of interest" description="Disordered" evidence="1">
    <location>
        <begin position="1"/>
        <end position="45"/>
    </location>
</feature>
<keyword evidence="2" id="KW-1185">Reference proteome</keyword>
<gene>
    <name evidence="3" type="primary">LOC127749224</name>
</gene>
<dbReference type="GeneID" id="127749224"/>
<name>A0A9C6WZ71_FRAOC</name>
<proteinExistence type="predicted"/>
<dbReference type="RefSeq" id="XP_052122508.1">
    <property type="nucleotide sequence ID" value="XM_052266548.1"/>
</dbReference>
<feature type="region of interest" description="Disordered" evidence="1">
    <location>
        <begin position="64"/>
        <end position="100"/>
    </location>
</feature>
<sequence>MHGTGSPKGSHPGQARRDCLPQERITSRDHDMSEDRPGGDLTWTSAKQPMCHLHYAELASQHTAEGIAPFSHDRRNESGIQIHPKSPAETSQLLEEDLLL</sequence>
<dbReference type="Proteomes" id="UP000504606">
    <property type="component" value="Unplaced"/>
</dbReference>
<feature type="compositionally biased region" description="Basic and acidic residues" evidence="1">
    <location>
        <begin position="15"/>
        <end position="38"/>
    </location>
</feature>
<evidence type="ECO:0000313" key="3">
    <source>
        <dbReference type="RefSeq" id="XP_052122508.1"/>
    </source>
</evidence>
<protein>
    <submittedName>
        <fullName evidence="3">Uncharacterized protein LOC127749224</fullName>
    </submittedName>
</protein>
<evidence type="ECO:0000256" key="1">
    <source>
        <dbReference type="SAM" id="MobiDB-lite"/>
    </source>
</evidence>
<organism evidence="2 3">
    <name type="scientific">Frankliniella occidentalis</name>
    <name type="common">Western flower thrips</name>
    <name type="synonym">Euthrips occidentalis</name>
    <dbReference type="NCBI Taxonomy" id="133901"/>
    <lineage>
        <taxon>Eukaryota</taxon>
        <taxon>Metazoa</taxon>
        <taxon>Ecdysozoa</taxon>
        <taxon>Arthropoda</taxon>
        <taxon>Hexapoda</taxon>
        <taxon>Insecta</taxon>
        <taxon>Pterygota</taxon>
        <taxon>Neoptera</taxon>
        <taxon>Paraneoptera</taxon>
        <taxon>Thysanoptera</taxon>
        <taxon>Terebrantia</taxon>
        <taxon>Thripoidea</taxon>
        <taxon>Thripidae</taxon>
        <taxon>Frankliniella</taxon>
    </lineage>
</organism>
<dbReference type="AlphaFoldDB" id="A0A9C6WZ71"/>
<reference evidence="3" key="1">
    <citation type="submission" date="2025-08" db="UniProtKB">
        <authorList>
            <consortium name="RefSeq"/>
        </authorList>
    </citation>
    <scope>IDENTIFICATION</scope>
    <source>
        <tissue evidence="3">Whole organism</tissue>
    </source>
</reference>
<evidence type="ECO:0000313" key="2">
    <source>
        <dbReference type="Proteomes" id="UP000504606"/>
    </source>
</evidence>